<accession>A0A077DFL6</accession>
<dbReference type="Proteomes" id="UP000028945">
    <property type="component" value="Chromosome"/>
</dbReference>
<dbReference type="SUPFAM" id="SSF53335">
    <property type="entry name" value="S-adenosyl-L-methionine-dependent methyltransferases"/>
    <property type="match status" value="1"/>
</dbReference>
<dbReference type="CDD" id="cd02440">
    <property type="entry name" value="AdoMet_MTases"/>
    <property type="match status" value="1"/>
</dbReference>
<proteinExistence type="predicted"/>
<dbReference type="KEGG" id="bpsi:IX83_01380"/>
<dbReference type="EMBL" id="CP009238">
    <property type="protein sequence ID" value="AIL32152.1"/>
    <property type="molecule type" value="Genomic_DNA"/>
</dbReference>
<evidence type="ECO:0000313" key="2">
    <source>
        <dbReference type="Proteomes" id="UP000028945"/>
    </source>
</evidence>
<dbReference type="OrthoDB" id="9802097at2"/>
<dbReference type="STRING" id="1072685.IX83_01380"/>
<dbReference type="Pfam" id="PF13489">
    <property type="entry name" value="Methyltransf_23"/>
    <property type="match status" value="1"/>
</dbReference>
<dbReference type="HOGENOM" id="CLU_046586_1_0_4"/>
<dbReference type="Gene3D" id="3.40.50.150">
    <property type="entry name" value="Vaccinia Virus protein VP39"/>
    <property type="match status" value="1"/>
</dbReference>
<dbReference type="RefSeq" id="WP_038498295.1">
    <property type="nucleotide sequence ID" value="NZ_AFWK01000078.1"/>
</dbReference>
<gene>
    <name evidence="1" type="ORF">IX83_01380</name>
</gene>
<organism evidence="1 2">
    <name type="scientific">Basilea psittacipulmonis DSM 24701</name>
    <dbReference type="NCBI Taxonomy" id="1072685"/>
    <lineage>
        <taxon>Bacteria</taxon>
        <taxon>Pseudomonadati</taxon>
        <taxon>Pseudomonadota</taxon>
        <taxon>Betaproteobacteria</taxon>
        <taxon>Burkholderiales</taxon>
        <taxon>Alcaligenaceae</taxon>
        <taxon>Basilea</taxon>
    </lineage>
</organism>
<keyword evidence="2" id="KW-1185">Reference proteome</keyword>
<protein>
    <recommendedName>
        <fullName evidence="3">Methyltransferase type 11 domain-containing protein</fullName>
    </recommendedName>
</protein>
<name>A0A077DFL6_9BURK</name>
<dbReference type="AlphaFoldDB" id="A0A077DFL6"/>
<dbReference type="eggNOG" id="COG2227">
    <property type="taxonomic scope" value="Bacteria"/>
</dbReference>
<sequence length="240" mass="28266">MIESHFEQSQKHYHQYAHHQQATAWYLAQTLAKKCSLNIHTALEIGCGTGFLSTAMNQFFHQPFIQKYYLNDLYEYPIHIPFSHEQYFLKGDIQTIHLPETIDIILSSSCLQWISSLNDLIAKLNQHLSSQGYFVCALYCEHHFKELKEAANIGLNYLSVSALKELFNPYFNTIWAERQTLSYQFNSLHEVLRHIRKTGVNTHRKQTQHHQLKQLIAHYPKHDSTFPLTYDTFFYIGQKK</sequence>
<dbReference type="InterPro" id="IPR029063">
    <property type="entry name" value="SAM-dependent_MTases_sf"/>
</dbReference>
<reference evidence="1 2" key="1">
    <citation type="journal article" date="2014" name="BMC Genomics">
        <title>A genomic perspective on a new bacterial genus and species from the Alcaligenaceae family, Basilea psittacipulmonis.</title>
        <authorList>
            <person name="Whiteson K.L."/>
            <person name="Hernandez D."/>
            <person name="Lazarevic V."/>
            <person name="Gaia N."/>
            <person name="Farinelli L."/>
            <person name="Francois P."/>
            <person name="Pilo P."/>
            <person name="Frey J."/>
            <person name="Schrenzel J."/>
        </authorList>
    </citation>
    <scope>NUCLEOTIDE SEQUENCE [LARGE SCALE GENOMIC DNA]</scope>
    <source>
        <strain evidence="1 2">DSM 24701</strain>
    </source>
</reference>
<evidence type="ECO:0008006" key="3">
    <source>
        <dbReference type="Google" id="ProtNLM"/>
    </source>
</evidence>
<evidence type="ECO:0000313" key="1">
    <source>
        <dbReference type="EMBL" id="AIL32152.1"/>
    </source>
</evidence>